<dbReference type="PROSITE" id="PS50994">
    <property type="entry name" value="INTEGRASE"/>
    <property type="match status" value="1"/>
</dbReference>
<evidence type="ECO:0000313" key="2">
    <source>
        <dbReference type="EMBL" id="KAL2475410.1"/>
    </source>
</evidence>
<dbReference type="Proteomes" id="UP001604336">
    <property type="component" value="Unassembled WGS sequence"/>
</dbReference>
<dbReference type="InterPro" id="IPR036397">
    <property type="entry name" value="RNaseH_sf"/>
</dbReference>
<evidence type="ECO:0000313" key="3">
    <source>
        <dbReference type="Proteomes" id="UP001604336"/>
    </source>
</evidence>
<keyword evidence="3" id="KW-1185">Reference proteome</keyword>
<dbReference type="InterPro" id="IPR001584">
    <property type="entry name" value="Integrase_cat-core"/>
</dbReference>
<evidence type="ECO:0000259" key="1">
    <source>
        <dbReference type="PROSITE" id="PS50994"/>
    </source>
</evidence>
<dbReference type="Gene3D" id="3.30.420.10">
    <property type="entry name" value="Ribonuclease H-like superfamily/Ribonuclease H"/>
    <property type="match status" value="1"/>
</dbReference>
<dbReference type="PANTHER" id="PTHR37984:SF5">
    <property type="entry name" value="PROTEIN NYNRIN-LIKE"/>
    <property type="match status" value="1"/>
</dbReference>
<sequence>MSLSHPTSMTIFESSRWMNEIIAYLNNQMLPSDKLEAQKLLQKGREDPSQREGVGIKFTIVAVDYFTKWCEAEPLAKITEENTWKFVWKNVIYHFGIPHSLVSDNSTQFTRKKFNSNCKNLGIQRDFSTSYYPQANGQVEAVNKIIKHTLKRKLEFAQGGWAKELPETLWSYRTTSQDGDGRNPFCHGIRSRCNDPRQSRDTLSQVLALR</sequence>
<organism evidence="2 3">
    <name type="scientific">Abeliophyllum distichum</name>
    <dbReference type="NCBI Taxonomy" id="126358"/>
    <lineage>
        <taxon>Eukaryota</taxon>
        <taxon>Viridiplantae</taxon>
        <taxon>Streptophyta</taxon>
        <taxon>Embryophyta</taxon>
        <taxon>Tracheophyta</taxon>
        <taxon>Spermatophyta</taxon>
        <taxon>Magnoliopsida</taxon>
        <taxon>eudicotyledons</taxon>
        <taxon>Gunneridae</taxon>
        <taxon>Pentapetalae</taxon>
        <taxon>asterids</taxon>
        <taxon>lamiids</taxon>
        <taxon>Lamiales</taxon>
        <taxon>Oleaceae</taxon>
        <taxon>Forsythieae</taxon>
        <taxon>Abeliophyllum</taxon>
    </lineage>
</organism>
<dbReference type="InterPro" id="IPR050951">
    <property type="entry name" value="Retrovirus_Pol_polyprotein"/>
</dbReference>
<comment type="caution">
    <text evidence="2">The sequence shown here is derived from an EMBL/GenBank/DDBJ whole genome shotgun (WGS) entry which is preliminary data.</text>
</comment>
<dbReference type="EMBL" id="JBFOLK010000011">
    <property type="protein sequence ID" value="KAL2475410.1"/>
    <property type="molecule type" value="Genomic_DNA"/>
</dbReference>
<proteinExistence type="predicted"/>
<dbReference type="InterPro" id="IPR012337">
    <property type="entry name" value="RNaseH-like_sf"/>
</dbReference>
<dbReference type="SUPFAM" id="SSF53098">
    <property type="entry name" value="Ribonuclease H-like"/>
    <property type="match status" value="1"/>
</dbReference>
<dbReference type="Pfam" id="PF00665">
    <property type="entry name" value="rve"/>
    <property type="match status" value="1"/>
</dbReference>
<feature type="domain" description="Integrase catalytic" evidence="1">
    <location>
        <begin position="27"/>
        <end position="192"/>
    </location>
</feature>
<gene>
    <name evidence="2" type="ORF">Adt_36146</name>
</gene>
<dbReference type="PANTHER" id="PTHR37984">
    <property type="entry name" value="PROTEIN CBG26694"/>
    <property type="match status" value="1"/>
</dbReference>
<protein>
    <submittedName>
        <fullName evidence="2">Pol polyprotein</fullName>
    </submittedName>
</protein>
<name>A0ABD1QGT5_9LAMI</name>
<dbReference type="AlphaFoldDB" id="A0ABD1QGT5"/>
<reference evidence="3" key="1">
    <citation type="submission" date="2024-07" db="EMBL/GenBank/DDBJ databases">
        <title>Two chromosome-level genome assemblies of Korean endemic species Abeliophyllum distichum and Forsythia ovata (Oleaceae).</title>
        <authorList>
            <person name="Jang H."/>
        </authorList>
    </citation>
    <scope>NUCLEOTIDE SEQUENCE [LARGE SCALE GENOMIC DNA]</scope>
</reference>
<accession>A0ABD1QGT5</accession>